<dbReference type="InterPro" id="IPR001789">
    <property type="entry name" value="Sig_transdc_resp-reg_receiver"/>
</dbReference>
<protein>
    <recommendedName>
        <fullName evidence="3">Chemotaxis protein CheA</fullName>
        <ecNumber evidence="2">2.7.13.3</ecNumber>
    </recommendedName>
</protein>
<feature type="domain" description="HPt" evidence="15">
    <location>
        <begin position="919"/>
        <end position="1026"/>
    </location>
</feature>
<evidence type="ECO:0000256" key="2">
    <source>
        <dbReference type="ARBA" id="ARBA00012438"/>
    </source>
</evidence>
<keyword evidence="4 10" id="KW-0597">Phosphoprotein</keyword>
<organism evidence="16 17">
    <name type="scientific">Zooshikella ganghwensis</name>
    <dbReference type="NCBI Taxonomy" id="202772"/>
    <lineage>
        <taxon>Bacteria</taxon>
        <taxon>Pseudomonadati</taxon>
        <taxon>Pseudomonadota</taxon>
        <taxon>Gammaproteobacteria</taxon>
        <taxon>Oceanospirillales</taxon>
        <taxon>Zooshikellaceae</taxon>
        <taxon>Zooshikella</taxon>
    </lineage>
</organism>
<name>A0A4P9VUB9_9GAMM</name>
<sequence>MGDRHDYVALDWVKGEIEETLKQARQALEAYAENPQDSTKLRFCLNYIHQVHGTLQMVEFYGAALLAEEMEALAKGLLDEAVTNKGEAHEVLMQAMLQLPMYLDRVQSGRRDLPVILLPILNDIRAARGESLLSETSLFSPDLSQKNPKLSDAALAKLQGESFNTLVRKLRQMYQFAMVGILRDQHMAENLGYMAKVFNRLEQLFMKTPLGQLWWIASGVIDGLNNGSIHNSSTIRALLRQIDIELKRVTEEGPESLNQTAPDELLKNLLYYVAKADNETPRIRALKEAFNLVEALPDEDTLNQERDLFSGPDKEAMASVVTVLTDELTSIKEALDLFVRSDRHDITNFKEQVPVLKRIADTIAVLGLGIPRKVLMEQLDIMQQMVAGNREMDDAALMDIAGSLLYVEATLTGIVDSSTGKPRVTESVVPVSEMSEAHEAVIREARNGLEQAKDAIIEFIASQWNHQNLVNVPEVLDAVRGGLIMIPLERAATLIAACRRYVKEQLLDKQQVPQWQALDTLADAITSVEYYLERLAEGNTSQNELILDVAEESLVHLGFSSDDLRQPPVRPEAEVLAEAEARQAIEAADTSGEEDEGPVLKEPEELEEAEALYSEEAIETQEEIEDIALEEVAPAESAEDVFEAPAAEPEPVTVTAEPAPVDEEEESLIDDEVIEIFIEEAGEVLETINEYLPKWQSNLDDADARGEVRRAFHTLKGSGRLVGATVVGELAWAIENMLNRIIDNTISISDDHFDLVRRVTDRLPGLVKDFENQQQKQTPDVDAFVAEAEAYAKGLPFEKPVEAETFPEELMAEPVISEDDFAEEQAALEAEELAEDEIIWESAVESFIMDEQELPADEDEEEIKAESVEEIEEIPLPEQEEGSVAEELELLQMGLTDEDIPATDEVAEEVKVSLPIEAAPEFDPVLLDIFHDEAVSHFATVKQFVAQYHEAQQPIAIDEALQRALHTLKGSAHMAGVICIAQLVSPLEQLIKDLRANLVKADHEVALILQRAGELGETALASMKANPLMELDGLDQFLQDVDQIQRRLFAEDASEDEAVEQDTQVISMFLAEGMEVLLDAGEILEEWSRNPVAGDELNMLLEELETLAKGAEIAELDPVAELCEALIDAYKAVVEGQCPLSDDFFKAVRDGHEQLISMMDSIAAVQTVEPATDCIQQLHRLTAEEDVESFEIAEPAMPEVEEVDLNADLEESLSLDEETLPIIEVDTDIDMGLPEEELETLNIEAEEIPEEPIQLGELGEEALEVSTQEPEPVEQPAAPVVTQEEKGPLIDPELVEIFLEEAGDIMESTASSLQKWIENPESTMEVKELQRDLHTLKGGARMAEITQIGDFSHELEFIYEGLSDGRLKTEAPLFDLLLACHDLLADMLDELKTQGYCRNVDWLIDALKTYRANPDSGIPNIHKLLSQTSELEQASPPKPELEQAPLVTGELAEASPHEPAVAQDLDDLALADTDVLDIFLEEAVDLVDGVERSTDAWRKDPANGQYADELLRLLHTLKGGARLAGLSKLGDFTHEFEMFITQAQNRLPDLEGAFFADVFTRQDKLQTHVDHVKKHMSGEAPVVAEKATPAAAEPSAEILPFTPKTKAVEPVSPGDTMPAKVKPISAAKRAAGKARQPQEMVKVPADLLESLVNLAGETSISRGRVEQQISDISFTLEEMHTTIERVREQLRRLDIETQTQIISKHEAEAASMALEFDPLEMDQYSELTQLSRSLFESASDLMDLKEALVDKNRDAETLLLQQARVNTELQEGLMQTRMVPFNRLMPRLRRIVRQISSELDKQVEFNVENAEGEMDRTVLERMVAPLEHMLRNAIDHGIEPEEQRKAAGKEAVGQVVLSLSREGGDILLEMSDDGSGVNLDAVRAKAIERGLMDPDADLSDNEILQFILEAGFSTARAVTQISGRGVGMDVVHSEIKQLGGSVTIHSTPGKGTTFRVRLPFTVSVNRALMVYIGEDLYAIPLNSIEGVVRVSPYELEAYYEDDAPDFEYAGQDYKLKYLGDLLHRSGKPNLQGALAPLPVILTRGAEHSVALQVDSLAGSREIVVKSLGFQFASLPGVSGATILGDGRVVIILDVVALIRSDYAHQGLLLTAEVVAEEIEVPAQVERIPLVMVVDDSVTVRKVTSRLLERNGYEVLLARDGVEAISLLQDRKPDVMLLDIEMPRMDGFEVASTVRNDRRLKSVPIIMITSRTGEKHRERALAIGVNEYLGKPFQEGPLLETIERMVKTDA</sequence>
<comment type="caution">
    <text evidence="16">The sequence shown here is derived from an EMBL/GenBank/DDBJ whole genome shotgun (WGS) entry which is preliminary data.</text>
</comment>
<feature type="domain" description="Response regulatory" evidence="13">
    <location>
        <begin position="2129"/>
        <end position="2245"/>
    </location>
</feature>
<evidence type="ECO:0000256" key="8">
    <source>
        <dbReference type="ARBA" id="ARBA00035100"/>
    </source>
</evidence>
<dbReference type="Proteomes" id="UP000257039">
    <property type="component" value="Unassembled WGS sequence"/>
</dbReference>
<dbReference type="EC" id="2.7.13.3" evidence="2"/>
<keyword evidence="7" id="KW-0902">Two-component regulatory system</keyword>
<keyword evidence="17" id="KW-1185">Reference proteome</keyword>
<dbReference type="GO" id="GO:0006935">
    <property type="term" value="P:chemotaxis"/>
    <property type="evidence" value="ECO:0007669"/>
    <property type="project" value="InterPro"/>
</dbReference>
<comment type="function">
    <text evidence="8">Involved in the transmission of sensory signals from the chemoreceptors to the flagellar motors. CheA is autophosphorylated; it can transfer its phosphate group to either CheB or CheY.</text>
</comment>
<comment type="catalytic activity">
    <reaction evidence="1">
        <text>ATP + protein L-histidine = ADP + protein N-phospho-L-histidine.</text>
        <dbReference type="EC" id="2.7.13.3"/>
    </reaction>
</comment>
<dbReference type="PROSITE" id="PS50851">
    <property type="entry name" value="CHEW"/>
    <property type="match status" value="1"/>
</dbReference>
<dbReference type="InterPro" id="IPR003594">
    <property type="entry name" value="HATPase_dom"/>
</dbReference>
<dbReference type="SUPFAM" id="SSF52172">
    <property type="entry name" value="CheY-like"/>
    <property type="match status" value="1"/>
</dbReference>
<feature type="domain" description="CheW-like" evidence="14">
    <location>
        <begin position="1964"/>
        <end position="2103"/>
    </location>
</feature>
<reference evidence="16 17" key="1">
    <citation type="submission" date="2017-04" db="EMBL/GenBank/DDBJ databases">
        <title>Draft genome sequence of Zooshikella ganghwensis VG4 isolated from Red Sea sediments.</title>
        <authorList>
            <person name="Rehman Z."/>
            <person name="Alam I."/>
            <person name="Kamau A."/>
            <person name="Bajic V."/>
            <person name="Leiknes T."/>
        </authorList>
    </citation>
    <scope>NUCLEOTIDE SEQUENCE [LARGE SCALE GENOMIC DNA]</scope>
    <source>
        <strain evidence="16 17">VG4</strain>
    </source>
</reference>
<feature type="modified residue" description="4-aspartylphosphate" evidence="10">
    <location>
        <position position="2178"/>
    </location>
</feature>
<dbReference type="SMART" id="SM00260">
    <property type="entry name" value="CheW"/>
    <property type="match status" value="1"/>
</dbReference>
<dbReference type="Pfam" id="PF26379">
    <property type="entry name" value="FimL_2nd"/>
    <property type="match status" value="1"/>
</dbReference>
<evidence type="ECO:0000256" key="11">
    <source>
        <dbReference type="SAM" id="MobiDB-lite"/>
    </source>
</evidence>
<dbReference type="PANTHER" id="PTHR43395">
    <property type="entry name" value="SENSOR HISTIDINE KINASE CHEA"/>
    <property type="match status" value="1"/>
</dbReference>
<dbReference type="InterPro" id="IPR051315">
    <property type="entry name" value="Bact_Chemotaxis_CheA"/>
</dbReference>
<gene>
    <name evidence="16" type="ORF">B9G39_22860</name>
</gene>
<keyword evidence="5" id="KW-0808">Transferase</keyword>
<feature type="domain" description="Histidine kinase" evidence="12">
    <location>
        <begin position="1729"/>
        <end position="1962"/>
    </location>
</feature>
<evidence type="ECO:0000259" key="15">
    <source>
        <dbReference type="PROSITE" id="PS50894"/>
    </source>
</evidence>
<dbReference type="InterPro" id="IPR005467">
    <property type="entry name" value="His_kinase_dom"/>
</dbReference>
<evidence type="ECO:0000256" key="6">
    <source>
        <dbReference type="ARBA" id="ARBA00022777"/>
    </source>
</evidence>
<dbReference type="Gene3D" id="3.40.50.2300">
    <property type="match status" value="1"/>
</dbReference>
<evidence type="ECO:0000256" key="1">
    <source>
        <dbReference type="ARBA" id="ARBA00000085"/>
    </source>
</evidence>
<dbReference type="InterPro" id="IPR058661">
    <property type="entry name" value="FimL_2nd"/>
</dbReference>
<dbReference type="SUPFAM" id="SSF47226">
    <property type="entry name" value="Histidine-containing phosphotransfer domain, HPT domain"/>
    <property type="match status" value="7"/>
</dbReference>
<dbReference type="InterPro" id="IPR002545">
    <property type="entry name" value="CheW-lke_dom"/>
</dbReference>
<feature type="domain" description="HPt" evidence="15">
    <location>
        <begin position="1287"/>
        <end position="1391"/>
    </location>
</feature>
<feature type="domain" description="HPt" evidence="15">
    <location>
        <begin position="1468"/>
        <end position="1579"/>
    </location>
</feature>
<evidence type="ECO:0000259" key="13">
    <source>
        <dbReference type="PROSITE" id="PS50110"/>
    </source>
</evidence>
<evidence type="ECO:0000256" key="7">
    <source>
        <dbReference type="ARBA" id="ARBA00023012"/>
    </source>
</evidence>
<evidence type="ECO:0000313" key="17">
    <source>
        <dbReference type="Proteomes" id="UP000257039"/>
    </source>
</evidence>
<dbReference type="Gene3D" id="2.30.30.40">
    <property type="entry name" value="SH3 Domains"/>
    <property type="match status" value="1"/>
</dbReference>
<dbReference type="InterPro" id="IPR004358">
    <property type="entry name" value="Sig_transdc_His_kin-like_C"/>
</dbReference>
<dbReference type="SUPFAM" id="SSF50341">
    <property type="entry name" value="CheW-like"/>
    <property type="match status" value="1"/>
</dbReference>
<dbReference type="SMART" id="SM00387">
    <property type="entry name" value="HATPase_c"/>
    <property type="match status" value="1"/>
</dbReference>
<evidence type="ECO:0000259" key="12">
    <source>
        <dbReference type="PROSITE" id="PS50109"/>
    </source>
</evidence>
<dbReference type="Pfam" id="PF02518">
    <property type="entry name" value="HATPase_c"/>
    <property type="match status" value="1"/>
</dbReference>
<proteinExistence type="predicted"/>
<dbReference type="Pfam" id="PF00072">
    <property type="entry name" value="Response_reg"/>
    <property type="match status" value="1"/>
</dbReference>
<dbReference type="Pfam" id="PF01627">
    <property type="entry name" value="Hpt"/>
    <property type="match status" value="5"/>
</dbReference>
<dbReference type="SMART" id="SM01231">
    <property type="entry name" value="H-kinase_dim"/>
    <property type="match status" value="1"/>
</dbReference>
<dbReference type="InterPro" id="IPR036890">
    <property type="entry name" value="HATPase_C_sf"/>
</dbReference>
<dbReference type="Gene3D" id="1.20.120.160">
    <property type="entry name" value="HPT domain"/>
    <property type="match status" value="6"/>
</dbReference>
<dbReference type="GO" id="GO:0000155">
    <property type="term" value="F:phosphorelay sensor kinase activity"/>
    <property type="evidence" value="ECO:0007669"/>
    <property type="project" value="InterPro"/>
</dbReference>
<dbReference type="EMBL" id="NDXW01000001">
    <property type="protein sequence ID" value="RDH46836.1"/>
    <property type="molecule type" value="Genomic_DNA"/>
</dbReference>
<dbReference type="GO" id="GO:0005737">
    <property type="term" value="C:cytoplasm"/>
    <property type="evidence" value="ECO:0007669"/>
    <property type="project" value="InterPro"/>
</dbReference>
<dbReference type="PROSITE" id="PS50894">
    <property type="entry name" value="HPT"/>
    <property type="match status" value="4"/>
</dbReference>
<evidence type="ECO:0000259" key="14">
    <source>
        <dbReference type="PROSITE" id="PS50851"/>
    </source>
</evidence>
<dbReference type="CDD" id="cd00088">
    <property type="entry name" value="HPT"/>
    <property type="match status" value="4"/>
</dbReference>
<dbReference type="CDD" id="cd16916">
    <property type="entry name" value="HATPase_CheA-like"/>
    <property type="match status" value="1"/>
</dbReference>
<dbReference type="PANTHER" id="PTHR43395:SF8">
    <property type="entry name" value="HISTIDINE KINASE"/>
    <property type="match status" value="1"/>
</dbReference>
<dbReference type="PROSITE" id="PS50109">
    <property type="entry name" value="HIS_KIN"/>
    <property type="match status" value="1"/>
</dbReference>
<dbReference type="InterPro" id="IPR036641">
    <property type="entry name" value="HPT_dom_sf"/>
</dbReference>
<evidence type="ECO:0000256" key="3">
    <source>
        <dbReference type="ARBA" id="ARBA00021495"/>
    </source>
</evidence>
<dbReference type="Pfam" id="PF01584">
    <property type="entry name" value="CheW"/>
    <property type="match status" value="1"/>
</dbReference>
<dbReference type="Gene3D" id="3.30.565.10">
    <property type="entry name" value="Histidine kinase-like ATPase, C-terminal domain"/>
    <property type="match status" value="1"/>
</dbReference>
<evidence type="ECO:0000256" key="5">
    <source>
        <dbReference type="ARBA" id="ARBA00022679"/>
    </source>
</evidence>
<evidence type="ECO:0000256" key="10">
    <source>
        <dbReference type="PROSITE-ProRule" id="PRU00169"/>
    </source>
</evidence>
<dbReference type="InterPro" id="IPR004105">
    <property type="entry name" value="CheA-like_dim"/>
</dbReference>
<feature type="modified residue" description="Phosphohistidine" evidence="9">
    <location>
        <position position="966"/>
    </location>
</feature>
<accession>A0A4P9VUB9</accession>
<feature type="modified residue" description="Phosphohistidine" evidence="9">
    <location>
        <position position="1334"/>
    </location>
</feature>
<dbReference type="InterPro" id="IPR008207">
    <property type="entry name" value="Sig_transdc_His_kin_Hpt_dom"/>
</dbReference>
<evidence type="ECO:0000256" key="9">
    <source>
        <dbReference type="PROSITE-ProRule" id="PRU00110"/>
    </source>
</evidence>
<dbReference type="CDD" id="cd17546">
    <property type="entry name" value="REC_hyHK_CKI1_RcsC-like"/>
    <property type="match status" value="1"/>
</dbReference>
<feature type="modified residue" description="Phosphohistidine" evidence="9">
    <location>
        <position position="1515"/>
    </location>
</feature>
<evidence type="ECO:0000256" key="4">
    <source>
        <dbReference type="ARBA" id="ARBA00022553"/>
    </source>
</evidence>
<evidence type="ECO:0000313" key="16">
    <source>
        <dbReference type="EMBL" id="RDH46836.1"/>
    </source>
</evidence>
<feature type="domain" description="HPt" evidence="15">
    <location>
        <begin position="666"/>
        <end position="770"/>
    </location>
</feature>
<feature type="modified residue" description="Phosphohistidine" evidence="9">
    <location>
        <position position="713"/>
    </location>
</feature>
<dbReference type="FunFam" id="3.30.565.10:FF:000016">
    <property type="entry name" value="Chemotaxis protein CheA, putative"/>
    <property type="match status" value="1"/>
</dbReference>
<dbReference type="InterPro" id="IPR036061">
    <property type="entry name" value="CheW-like_dom_sf"/>
</dbReference>
<dbReference type="SMART" id="SM00448">
    <property type="entry name" value="REC"/>
    <property type="match status" value="1"/>
</dbReference>
<keyword evidence="6 16" id="KW-0418">Kinase</keyword>
<dbReference type="PROSITE" id="PS50110">
    <property type="entry name" value="RESPONSE_REGULATORY"/>
    <property type="match status" value="1"/>
</dbReference>
<dbReference type="SMART" id="SM00073">
    <property type="entry name" value="HPT"/>
    <property type="match status" value="4"/>
</dbReference>
<dbReference type="PRINTS" id="PR00344">
    <property type="entry name" value="BCTRLSENSOR"/>
</dbReference>
<dbReference type="SUPFAM" id="SSF55874">
    <property type="entry name" value="ATPase domain of HSP90 chaperone/DNA topoisomerase II/histidine kinase"/>
    <property type="match status" value="1"/>
</dbReference>
<dbReference type="InterPro" id="IPR011006">
    <property type="entry name" value="CheY-like_superfamily"/>
</dbReference>
<feature type="region of interest" description="Disordered" evidence="11">
    <location>
        <begin position="634"/>
        <end position="665"/>
    </location>
</feature>